<accession>A0A8S5NW81</accession>
<proteinExistence type="predicted"/>
<organism evidence="1">
    <name type="scientific">Myoviridae sp. ctrMq22</name>
    <dbReference type="NCBI Taxonomy" id="2825181"/>
    <lineage>
        <taxon>Viruses</taxon>
        <taxon>Duplodnaviria</taxon>
        <taxon>Heunggongvirae</taxon>
        <taxon>Uroviricota</taxon>
        <taxon>Caudoviricetes</taxon>
    </lineage>
</organism>
<dbReference type="EMBL" id="BK015263">
    <property type="protein sequence ID" value="DAD98496.1"/>
    <property type="molecule type" value="Genomic_DNA"/>
</dbReference>
<evidence type="ECO:0000313" key="1">
    <source>
        <dbReference type="EMBL" id="DAD98496.1"/>
    </source>
</evidence>
<reference evidence="1" key="1">
    <citation type="journal article" date="2021" name="Proc. Natl. Acad. Sci. U.S.A.">
        <title>A Catalog of Tens of Thousands of Viruses from Human Metagenomes Reveals Hidden Associations with Chronic Diseases.</title>
        <authorList>
            <person name="Tisza M.J."/>
            <person name="Buck C.B."/>
        </authorList>
    </citation>
    <scope>NUCLEOTIDE SEQUENCE</scope>
    <source>
        <strain evidence="1">CtrMq22</strain>
    </source>
</reference>
<protein>
    <submittedName>
        <fullName evidence="1">Tail completion protein</fullName>
    </submittedName>
</protein>
<dbReference type="Pfam" id="PF08873">
    <property type="entry name" value="Phage_Mu_Gp37"/>
    <property type="match status" value="1"/>
</dbReference>
<name>A0A8S5NW81_9CAUD</name>
<dbReference type="InterPro" id="IPR014972">
    <property type="entry name" value="Phage_Mu_Gp37"/>
</dbReference>
<sequence length="177" mass="19556">MIGDTETALLEAVKGLFGNTLRDVDTHPGTWDDVAIKRMLLSEPAVYIAWLGCGPGRTSREVESHWVLYVCASMLNGREGDRLGIYQIVERLVAGINWKTFGSTTGMKLTKGQNLYTDAQGGAGCALYGLYFSGTTPIDTSIDLSSLDDYERHWQTWKQPDGTPPFEAHINVNEKQP</sequence>